<gene>
    <name evidence="1" type="ORF">EHLA_0566</name>
</gene>
<organism evidence="1 2">
    <name type="scientific">Anaerobutyricum hallii</name>
    <dbReference type="NCBI Taxonomy" id="39488"/>
    <lineage>
        <taxon>Bacteria</taxon>
        <taxon>Bacillati</taxon>
        <taxon>Bacillota</taxon>
        <taxon>Clostridia</taxon>
        <taxon>Lachnospirales</taxon>
        <taxon>Lachnospiraceae</taxon>
        <taxon>Anaerobutyricum</taxon>
    </lineage>
</organism>
<dbReference type="PANTHER" id="PTHR35336:SF5">
    <property type="entry name" value="ADENOSYLCOBINAMIDE AMIDOHYDROLASE"/>
    <property type="match status" value="1"/>
</dbReference>
<dbReference type="EMBL" id="LT907978">
    <property type="protein sequence ID" value="SOB71330.1"/>
    <property type="molecule type" value="Genomic_DNA"/>
</dbReference>
<dbReference type="AlphaFoldDB" id="A0A285PU43"/>
<protein>
    <submittedName>
        <fullName evidence="1">Adenosylcobinamide amidohydrolase, CbiZ</fullName>
    </submittedName>
</protein>
<dbReference type="STRING" id="39488.ERS852450_01031"/>
<sequence>MKLYEFPNGDTIHKYKKSIVILFKGQRNVLSTGPNNGGFTTDLSAVFNNDANPGSGMGIKLRADTYREHMDILAEEDLGLDSSACSGLLTAASMENAAISTLSYEDFSVTAITTAGVRSNGGRIGDPASWHEKSESSFDDTTPTGTINILLYINADLKKEAMASALVSCAEAKAAAMQELLISSRYSCGIATGTGTDGVIIIANAESNTHLTNAGKHSKLGELIGRTVITSIKEALRLQQGITTHSQHDIIRRMERFGVSEDALWDCYKETYRNLIRAEFTEILDHIRTEDRLVTYSSLYAHLLDQLSWGLLSFAECRIAAGNLLKLADLHPNPDYGSENIVQNYILAIAERIYHESVRPKQK</sequence>
<accession>A0A285PU43</accession>
<dbReference type="GO" id="GO:0016787">
    <property type="term" value="F:hydrolase activity"/>
    <property type="evidence" value="ECO:0007669"/>
    <property type="project" value="UniProtKB-KW"/>
</dbReference>
<name>A0A285PU43_9FIRM</name>
<dbReference type="Pfam" id="PF01955">
    <property type="entry name" value="CbiZ"/>
    <property type="match status" value="1"/>
</dbReference>
<dbReference type="KEGG" id="ehl:EHLA_0566"/>
<evidence type="ECO:0000313" key="2">
    <source>
        <dbReference type="Proteomes" id="UP000217549"/>
    </source>
</evidence>
<evidence type="ECO:0000313" key="1">
    <source>
        <dbReference type="EMBL" id="SOB71330.1"/>
    </source>
</evidence>
<keyword evidence="1" id="KW-0378">Hydrolase</keyword>
<dbReference type="InterPro" id="IPR052209">
    <property type="entry name" value="CbiZ"/>
</dbReference>
<dbReference type="InterPro" id="IPR002808">
    <property type="entry name" value="AdoCbi_amidolase"/>
</dbReference>
<proteinExistence type="predicted"/>
<dbReference type="RefSeq" id="WP_157908539.1">
    <property type="nucleotide sequence ID" value="NZ_CP143936.1"/>
</dbReference>
<reference evidence="2" key="1">
    <citation type="submission" date="2017-09" db="EMBL/GenBank/DDBJ databases">
        <authorList>
            <person name="Shetty A S."/>
        </authorList>
    </citation>
    <scope>NUCLEOTIDE SEQUENCE [LARGE SCALE GENOMIC DNA]</scope>
</reference>
<dbReference type="Proteomes" id="UP000217549">
    <property type="component" value="Chromosome I"/>
</dbReference>
<keyword evidence="2" id="KW-1185">Reference proteome</keyword>
<dbReference type="PANTHER" id="PTHR35336">
    <property type="entry name" value="ADENOSYLCOBINAMIDE AMIDOHYDROLASE"/>
    <property type="match status" value="1"/>
</dbReference>